<dbReference type="Pfam" id="PF07173">
    <property type="entry name" value="GRDP-like"/>
    <property type="match status" value="1"/>
</dbReference>
<evidence type="ECO:0000313" key="2">
    <source>
        <dbReference type="Proteomes" id="UP001362999"/>
    </source>
</evidence>
<dbReference type="PANTHER" id="PTHR34365">
    <property type="entry name" value="ENOLASE (DUF1399)"/>
    <property type="match status" value="1"/>
</dbReference>
<evidence type="ECO:0008006" key="3">
    <source>
        <dbReference type="Google" id="ProtNLM"/>
    </source>
</evidence>
<accession>A0AAV9ZX61</accession>
<organism evidence="1 2">
    <name type="scientific">Favolaschia claudopus</name>
    <dbReference type="NCBI Taxonomy" id="2862362"/>
    <lineage>
        <taxon>Eukaryota</taxon>
        <taxon>Fungi</taxon>
        <taxon>Dikarya</taxon>
        <taxon>Basidiomycota</taxon>
        <taxon>Agaricomycotina</taxon>
        <taxon>Agaricomycetes</taxon>
        <taxon>Agaricomycetidae</taxon>
        <taxon>Agaricales</taxon>
        <taxon>Marasmiineae</taxon>
        <taxon>Mycenaceae</taxon>
        <taxon>Favolaschia</taxon>
    </lineage>
</organism>
<dbReference type="InterPro" id="IPR009836">
    <property type="entry name" value="GRDP-like"/>
</dbReference>
<proteinExistence type="predicted"/>
<protein>
    <recommendedName>
        <fullName evidence="3">Transposase</fullName>
    </recommendedName>
</protein>
<reference evidence="1 2" key="1">
    <citation type="journal article" date="2024" name="J Genomics">
        <title>Draft genome sequencing and assembly of Favolaschia claudopus CIRM-BRFM 2984 isolated from oak limbs.</title>
        <authorList>
            <person name="Navarro D."/>
            <person name="Drula E."/>
            <person name="Chaduli D."/>
            <person name="Cazenave R."/>
            <person name="Ahrendt S."/>
            <person name="Wang J."/>
            <person name="Lipzen A."/>
            <person name="Daum C."/>
            <person name="Barry K."/>
            <person name="Grigoriev I.V."/>
            <person name="Favel A."/>
            <person name="Rosso M.N."/>
            <person name="Martin F."/>
        </authorList>
    </citation>
    <scope>NUCLEOTIDE SEQUENCE [LARGE SCALE GENOMIC DNA]</scope>
    <source>
        <strain evidence="1 2">CIRM-BRFM 2984</strain>
    </source>
</reference>
<keyword evidence="2" id="KW-1185">Reference proteome</keyword>
<dbReference type="AlphaFoldDB" id="A0AAV9ZX61"/>
<evidence type="ECO:0000313" key="1">
    <source>
        <dbReference type="EMBL" id="KAK6993013.1"/>
    </source>
</evidence>
<dbReference type="EMBL" id="JAWWNJ010000105">
    <property type="protein sequence ID" value="KAK6993013.1"/>
    <property type="molecule type" value="Genomic_DNA"/>
</dbReference>
<dbReference type="PANTHER" id="PTHR34365:SF7">
    <property type="entry name" value="GLYCINE-RICH DOMAIN-CONTAINING PROTEIN 1"/>
    <property type="match status" value="1"/>
</dbReference>
<gene>
    <name evidence="1" type="ORF">R3P38DRAFT_3079281</name>
</gene>
<dbReference type="Proteomes" id="UP001362999">
    <property type="component" value="Unassembled WGS sequence"/>
</dbReference>
<sequence length="445" mass="49195">MRSQSCSTPGGRAHDVLAALCVTGNGIASSLGPRLVDLLSNPPPENRINTWFDLTSTPFDCFESATQTSAREVACPKCRVVNHVPYLTENGTGYLQQTFSVQCAEPSCRHEITGDGLGLRKLVNDLTRETKGISDLLAGTVHTSTNVRNVKHAASVKAAMLRDATLKRPGSKTGVVFRDAVYADLVMERARYKMDKLKARLTVTMEDGGGHLINRILSAYVDDKMFSVDLILRQGSFVAKMHDLQWTKPGFFDSPEDETALQHVIVRYHAFLDLMSSSPASFFVPTLDIDLAWHTHQLMAENYAKDTMKYVGRFIDHDDLIEEHKLANAFVITCRAWKTRFGIQYTHCGCPLPSDTIGQRLSRLARPISLAPSRDPSYLIPPDCAHLRAATHPSDHNAVYVDQRKTNGEALPGTISEGLKARCGVWPSCRGAARCSSPRPRSDLR</sequence>
<name>A0AAV9ZX61_9AGAR</name>
<comment type="caution">
    <text evidence="1">The sequence shown here is derived from an EMBL/GenBank/DDBJ whole genome shotgun (WGS) entry which is preliminary data.</text>
</comment>